<keyword evidence="4" id="KW-1185">Reference proteome</keyword>
<dbReference type="RefSeq" id="WP_189375041.1">
    <property type="nucleotide sequence ID" value="NZ_BMYW01000011.1"/>
</dbReference>
<dbReference type="PANTHER" id="PTHR43615">
    <property type="entry name" value="PHOSPHOENOLPYRUVATE SYNTHASE-RELATED"/>
    <property type="match status" value="1"/>
</dbReference>
<dbReference type="SUPFAM" id="SSF56059">
    <property type="entry name" value="Glutathione synthetase ATP-binding domain-like"/>
    <property type="match status" value="1"/>
</dbReference>
<feature type="domain" description="PEP-utilising enzyme mobile" evidence="1">
    <location>
        <begin position="764"/>
        <end position="834"/>
    </location>
</feature>
<dbReference type="Gene3D" id="3.50.30.10">
    <property type="entry name" value="Phosphohistidine domain"/>
    <property type="match status" value="1"/>
</dbReference>
<dbReference type="InterPro" id="IPR002192">
    <property type="entry name" value="PPDK_AMP/ATP-bd"/>
</dbReference>
<dbReference type="Gene3D" id="3.30.1490.20">
    <property type="entry name" value="ATP-grasp fold, A domain"/>
    <property type="match status" value="1"/>
</dbReference>
<dbReference type="InterPro" id="IPR051549">
    <property type="entry name" value="PEP_Utilizing_Enz"/>
</dbReference>
<proteinExistence type="predicted"/>
<dbReference type="EMBL" id="BMYW01000011">
    <property type="protein sequence ID" value="GGX98363.1"/>
    <property type="molecule type" value="Genomic_DNA"/>
</dbReference>
<evidence type="ECO:0000259" key="2">
    <source>
        <dbReference type="Pfam" id="PF01326"/>
    </source>
</evidence>
<name>A0ABQ2YYX0_9NEIS</name>
<gene>
    <name evidence="3" type="ORF">GCM10011290_27880</name>
</gene>
<dbReference type="InterPro" id="IPR008279">
    <property type="entry name" value="PEP-util_enz_mobile_dom"/>
</dbReference>
<dbReference type="InterPro" id="IPR013815">
    <property type="entry name" value="ATP_grasp_subdomain_1"/>
</dbReference>
<dbReference type="InterPro" id="IPR036637">
    <property type="entry name" value="Phosphohistidine_dom_sf"/>
</dbReference>
<protein>
    <recommendedName>
        <fullName evidence="5">Pyruvate, water dikinase</fullName>
    </recommendedName>
</protein>
<evidence type="ECO:0000259" key="1">
    <source>
        <dbReference type="Pfam" id="PF00391"/>
    </source>
</evidence>
<organism evidence="3 4">
    <name type="scientific">Vogesella alkaliphila</name>
    <dbReference type="NCBI Taxonomy" id="1193621"/>
    <lineage>
        <taxon>Bacteria</taxon>
        <taxon>Pseudomonadati</taxon>
        <taxon>Pseudomonadota</taxon>
        <taxon>Betaproteobacteria</taxon>
        <taxon>Neisseriales</taxon>
        <taxon>Chromobacteriaceae</taxon>
        <taxon>Vogesella</taxon>
    </lineage>
</organism>
<dbReference type="Proteomes" id="UP000600877">
    <property type="component" value="Unassembled WGS sequence"/>
</dbReference>
<dbReference type="Pfam" id="PF01326">
    <property type="entry name" value="PPDK_N"/>
    <property type="match status" value="1"/>
</dbReference>
<accession>A0ABQ2YYX0</accession>
<sequence>MLLDWTQTRDSGVTDTGGKAFNLARLAAYGFAVPDGRVLPACHYRAWLNAGKPALATWPALQTLAASLPDDWLTRPLAVRSSALAEDGEQASFAGIHRSVLGVVGEPALLAAIEQVYHSVESPQARAYRGRFDIPDDAVAMAVLIMPLLDADCAGVAFSCNPATGRRDQMLIQATFGLGETLVSGQCDPDEALLDMPQWQAMRVAGYRIGDKQRSSRMNASGGLKQSHAANLERVLNDAALVQLAGLCRDVAEALDDTRPCFDIEWLQQDGQFWIVQARPVTRLGEVISAALASQGGFWSNGNSRDVAPYVMSPMDWSLCRGLIDSMLTRYLDLSGSPRLAGAERARLLHGRLYLHLSLMQWECHDSLGVDTAIFNQLAGGVQPEIRVSAPGWRQKWRHIGRVTRLLLRTASLRRNADTLYRQALARAGAWRQLDLTSLGAAGLADLLQQWQTTLLHGEEGLQALQAGAGGNLSFLLQLLARYAPGQEYGLINGLLADNPLSFTATQNMRLLSLARLAGSDSRIVQWLTDPARDTQDWVQRWPQHTPFGAAFAAYLADYGHRAVYESDTRQPRWREAPGYLFDAIVGLLAVDEALLASRRQAQSATAFATASRLLPWYWRPMLRSLVQKCARDLGQRELARSGIFSYLEPCRLALLHIGQRWQAEGMLCTADDVFYLTLREVMQVLRGERRPGLAAMVADRRRQRAAWEASPLPDVVHYGASRTESPIPTAVSGDVLQGLPVASGTARGRVRRVLTPDDGIRLQRGEILLAPSTDPAWTPLFLRAGGLIMESGGYLSHGAIVAREFGVPAVVNLPGVLALLQDGDEVEVCGSSGQVRRLATAAPSVERERTDG</sequence>
<dbReference type="Pfam" id="PF00391">
    <property type="entry name" value="PEP-utilizers"/>
    <property type="match status" value="1"/>
</dbReference>
<evidence type="ECO:0008006" key="5">
    <source>
        <dbReference type="Google" id="ProtNLM"/>
    </source>
</evidence>
<reference evidence="4" key="1">
    <citation type="journal article" date="2019" name="Int. J. Syst. Evol. Microbiol.">
        <title>The Global Catalogue of Microorganisms (GCM) 10K type strain sequencing project: providing services to taxonomists for standard genome sequencing and annotation.</title>
        <authorList>
            <consortium name="The Broad Institute Genomics Platform"/>
            <consortium name="The Broad Institute Genome Sequencing Center for Infectious Disease"/>
            <person name="Wu L."/>
            <person name="Ma J."/>
        </authorList>
    </citation>
    <scope>NUCLEOTIDE SEQUENCE [LARGE SCALE GENOMIC DNA]</scope>
    <source>
        <strain evidence="4">KCTC 32041</strain>
    </source>
</reference>
<comment type="caution">
    <text evidence="3">The sequence shown here is derived from an EMBL/GenBank/DDBJ whole genome shotgun (WGS) entry which is preliminary data.</text>
</comment>
<evidence type="ECO:0000313" key="3">
    <source>
        <dbReference type="EMBL" id="GGX98363.1"/>
    </source>
</evidence>
<dbReference type="SUPFAM" id="SSF52009">
    <property type="entry name" value="Phosphohistidine domain"/>
    <property type="match status" value="1"/>
</dbReference>
<feature type="domain" description="Pyruvate phosphate dikinase AMP/ATP-binding" evidence="2">
    <location>
        <begin position="60"/>
        <end position="286"/>
    </location>
</feature>
<dbReference type="Gene3D" id="3.30.470.20">
    <property type="entry name" value="ATP-grasp fold, B domain"/>
    <property type="match status" value="1"/>
</dbReference>
<evidence type="ECO:0000313" key="4">
    <source>
        <dbReference type="Proteomes" id="UP000600877"/>
    </source>
</evidence>
<dbReference type="PANTHER" id="PTHR43615:SF1">
    <property type="entry name" value="PPDK_N DOMAIN-CONTAINING PROTEIN"/>
    <property type="match status" value="1"/>
</dbReference>